<dbReference type="KEGG" id="thu:AC731_013010"/>
<proteinExistence type="predicted"/>
<dbReference type="AlphaFoldDB" id="A0A127K7X5"/>
<dbReference type="InterPro" id="IPR000644">
    <property type="entry name" value="CBS_dom"/>
</dbReference>
<dbReference type="InterPro" id="IPR007065">
    <property type="entry name" value="HPP"/>
</dbReference>
<name>A0A127K7X5_9RHOO</name>
<dbReference type="PANTHER" id="PTHR33741">
    <property type="entry name" value="TRANSMEMBRANE PROTEIN DDB_G0269096-RELATED"/>
    <property type="match status" value="1"/>
</dbReference>
<evidence type="ECO:0000256" key="2">
    <source>
        <dbReference type="SAM" id="Phobius"/>
    </source>
</evidence>
<dbReference type="Gene3D" id="3.10.580.10">
    <property type="entry name" value="CBS-domain"/>
    <property type="match status" value="2"/>
</dbReference>
<evidence type="ECO:0000313" key="4">
    <source>
        <dbReference type="EMBL" id="AMO37774.1"/>
    </source>
</evidence>
<feature type="domain" description="CBS" evidence="3">
    <location>
        <begin position="306"/>
        <end position="363"/>
    </location>
</feature>
<dbReference type="SUPFAM" id="SSF54631">
    <property type="entry name" value="CBS-domain pair"/>
    <property type="match status" value="1"/>
</dbReference>
<keyword evidence="5" id="KW-1185">Reference proteome</keyword>
<feature type="transmembrane region" description="Helical" evidence="2">
    <location>
        <begin position="139"/>
        <end position="163"/>
    </location>
</feature>
<evidence type="ECO:0000313" key="5">
    <source>
        <dbReference type="Proteomes" id="UP000036902"/>
    </source>
</evidence>
<feature type="transmembrane region" description="Helical" evidence="2">
    <location>
        <begin position="72"/>
        <end position="92"/>
    </location>
</feature>
<dbReference type="Pfam" id="PF00571">
    <property type="entry name" value="CBS"/>
    <property type="match status" value="2"/>
</dbReference>
<dbReference type="PROSITE" id="PS51371">
    <property type="entry name" value="CBS"/>
    <property type="match status" value="2"/>
</dbReference>
<feature type="transmembrane region" description="Helical" evidence="2">
    <location>
        <begin position="44"/>
        <end position="66"/>
    </location>
</feature>
<reference evidence="5" key="1">
    <citation type="submission" date="2016-03" db="EMBL/GenBank/DDBJ databases">
        <authorList>
            <person name="Ma C."/>
            <person name="Zhou S."/>
            <person name="Yang G."/>
        </authorList>
    </citation>
    <scope>NUCLEOTIDE SEQUENCE [LARGE SCALE GENOMIC DNA]</scope>
    <source>
        <strain evidence="5">SgZ-1</strain>
    </source>
</reference>
<dbReference type="EMBL" id="CP014646">
    <property type="protein sequence ID" value="AMO37774.1"/>
    <property type="molecule type" value="Genomic_DNA"/>
</dbReference>
<feature type="transmembrane region" description="Helical" evidence="2">
    <location>
        <begin position="99"/>
        <end position="119"/>
    </location>
</feature>
<organism evidence="4 5">
    <name type="scientific">Thauera humireducens</name>
    <dbReference type="NCBI Taxonomy" id="1134435"/>
    <lineage>
        <taxon>Bacteria</taxon>
        <taxon>Pseudomonadati</taxon>
        <taxon>Pseudomonadota</taxon>
        <taxon>Betaproteobacteria</taxon>
        <taxon>Rhodocyclales</taxon>
        <taxon>Zoogloeaceae</taxon>
        <taxon>Thauera</taxon>
    </lineage>
</organism>
<dbReference type="InterPro" id="IPR046342">
    <property type="entry name" value="CBS_dom_sf"/>
</dbReference>
<keyword evidence="2" id="KW-0472">Membrane</keyword>
<dbReference type="RefSeq" id="WP_048706681.1">
    <property type="nucleotide sequence ID" value="NZ_CP014646.1"/>
</dbReference>
<evidence type="ECO:0000259" key="3">
    <source>
        <dbReference type="PROSITE" id="PS51371"/>
    </source>
</evidence>
<dbReference type="InterPro" id="IPR058581">
    <property type="entry name" value="TM_HPP"/>
</dbReference>
<dbReference type="Pfam" id="PF04982">
    <property type="entry name" value="TM_HPP"/>
    <property type="match status" value="1"/>
</dbReference>
<dbReference type="CDD" id="cd04600">
    <property type="entry name" value="CBS_pair_HPP_assoc"/>
    <property type="match status" value="1"/>
</dbReference>
<keyword evidence="2" id="KW-0812">Transmembrane</keyword>
<dbReference type="STRING" id="1134435.AC731_013010"/>
<evidence type="ECO:0000256" key="1">
    <source>
        <dbReference type="PROSITE-ProRule" id="PRU00703"/>
    </source>
</evidence>
<dbReference type="Proteomes" id="UP000036902">
    <property type="component" value="Chromosome"/>
</dbReference>
<sequence>MPSLLDWLKTFWPAPLPVSLRERTLSGIGALLGLLATEIVSRSVLGASVPWFVAPMGASAVLLFAVPASPLAQPWSIVGGNLLSALTGVACARWIDDPALAAALAAGLAIVLMFQLRCLHPPGGAVALTAVIGGPEVEALGFGFALVPVLLNSLLLLLIALLFNAAMRRRYPQRIAEKPAARTHHTADRPPSDRLGVRPDDLQAVLEERGEMIDISRADLEEILLAAEQRAWRRRFGDLRCADVMSRDVVTITPDATLEVAWSQLAHHRVEALPVVQAGERLVGIITLHDFLIAQDMPWRTVGEVMTQDVFCASPDRAIVELVPVFSDRGLHQVPIVEADRRVVGILTQSDLVAALFQAGLDQALAGR</sequence>
<keyword evidence="2" id="KW-1133">Transmembrane helix</keyword>
<dbReference type="PANTHER" id="PTHR33741:SF5">
    <property type="entry name" value="TRANSMEMBRANE PROTEIN DDB_G0269096-RELATED"/>
    <property type="match status" value="1"/>
</dbReference>
<protein>
    <recommendedName>
        <fullName evidence="3">CBS domain-containing protein</fullName>
    </recommendedName>
</protein>
<dbReference type="SMART" id="SM00116">
    <property type="entry name" value="CBS"/>
    <property type="match status" value="2"/>
</dbReference>
<feature type="domain" description="CBS" evidence="3">
    <location>
        <begin position="245"/>
        <end position="302"/>
    </location>
</feature>
<keyword evidence="1" id="KW-0129">CBS domain</keyword>
<accession>A0A127K7X5</accession>
<gene>
    <name evidence="4" type="ORF">AC731_013010</name>
</gene>